<evidence type="ECO:0000256" key="1">
    <source>
        <dbReference type="ARBA" id="ARBA00004496"/>
    </source>
</evidence>
<feature type="domain" description="Ribosomal RNA small subunit methyltransferase E PUA-like" evidence="14">
    <location>
        <begin position="22"/>
        <end position="55"/>
    </location>
</feature>
<dbReference type="Gene3D" id="2.40.240.20">
    <property type="entry name" value="Hypothetical PUA domain-like, domain 1"/>
    <property type="match status" value="1"/>
</dbReference>
<evidence type="ECO:0000256" key="8">
    <source>
        <dbReference type="ARBA" id="ARBA00022679"/>
    </source>
</evidence>
<dbReference type="Gene3D" id="3.40.1280.10">
    <property type="match status" value="1"/>
</dbReference>
<dbReference type="InterPro" id="IPR006700">
    <property type="entry name" value="RsmE"/>
</dbReference>
<evidence type="ECO:0000313" key="15">
    <source>
        <dbReference type="EMBL" id="NEN74753.1"/>
    </source>
</evidence>
<dbReference type="GO" id="GO:0070475">
    <property type="term" value="P:rRNA base methylation"/>
    <property type="evidence" value="ECO:0007669"/>
    <property type="project" value="TreeGrafter"/>
</dbReference>
<keyword evidence="5 12" id="KW-0963">Cytoplasm</keyword>
<evidence type="ECO:0000256" key="12">
    <source>
        <dbReference type="PIRNR" id="PIRNR015601"/>
    </source>
</evidence>
<reference evidence="15 16" key="1">
    <citation type="submission" date="2020-02" db="EMBL/GenBank/DDBJ databases">
        <title>Pelistega sp. NLN82 were isolated from wild rodents of the Hainan Island.</title>
        <authorList>
            <person name="Niu N."/>
            <person name="Zhou J."/>
        </authorList>
    </citation>
    <scope>NUCLEOTIDE SEQUENCE [LARGE SCALE GENOMIC DNA]</scope>
    <source>
        <strain evidence="15 16">NLN82</strain>
    </source>
</reference>
<name>A0A6L9Y385_9BURK</name>
<dbReference type="SUPFAM" id="SSF75217">
    <property type="entry name" value="alpha/beta knot"/>
    <property type="match status" value="1"/>
</dbReference>
<evidence type="ECO:0000259" key="14">
    <source>
        <dbReference type="Pfam" id="PF20260"/>
    </source>
</evidence>
<evidence type="ECO:0000256" key="9">
    <source>
        <dbReference type="ARBA" id="ARBA00022691"/>
    </source>
</evidence>
<keyword evidence="6 12" id="KW-0698">rRNA processing</keyword>
<protein>
    <recommendedName>
        <fullName evidence="4 12">Ribosomal RNA small subunit methyltransferase E</fullName>
        <ecNumber evidence="3 12">2.1.1.193</ecNumber>
    </recommendedName>
</protein>
<evidence type="ECO:0000256" key="6">
    <source>
        <dbReference type="ARBA" id="ARBA00022552"/>
    </source>
</evidence>
<comment type="similarity">
    <text evidence="2 12">Belongs to the RNA methyltransferase RsmE family.</text>
</comment>
<evidence type="ECO:0000256" key="10">
    <source>
        <dbReference type="ARBA" id="ARBA00025699"/>
    </source>
</evidence>
<dbReference type="InterPro" id="IPR046886">
    <property type="entry name" value="RsmE_MTase_dom"/>
</dbReference>
<dbReference type="Pfam" id="PF20260">
    <property type="entry name" value="PUA_4"/>
    <property type="match status" value="1"/>
</dbReference>
<evidence type="ECO:0000259" key="13">
    <source>
        <dbReference type="Pfam" id="PF04452"/>
    </source>
</evidence>
<dbReference type="InterPro" id="IPR029026">
    <property type="entry name" value="tRNA_m1G_MTases_N"/>
</dbReference>
<dbReference type="NCBIfam" id="NF008692">
    <property type="entry name" value="PRK11713.1-5"/>
    <property type="match status" value="1"/>
</dbReference>
<keyword evidence="9 12" id="KW-0949">S-adenosyl-L-methionine</keyword>
<accession>A0A6L9Y385</accession>
<dbReference type="InterPro" id="IPR015947">
    <property type="entry name" value="PUA-like_sf"/>
</dbReference>
<dbReference type="AlphaFoldDB" id="A0A6L9Y385"/>
<sequence length="246" mass="27355">MMALPRFFCPIPLQINTIITLPPEVAHHAGRSLRLKEGTRIILFNGLGGEYHGTLLFNQGTAQADLDFFDSQNRGITGNITLVQALASGDKMDWIIEKAVEMGVSHLIPIKAERSVLQLSGTRLEKRQQHWQAIIQSASEQSGRNILMTLSPLQTLKQFFQSTEHANYLLADPEGDISLTHYLNQHHNSLNNIYFFIGPEGGWSPKETEEIVKHGATRVRFGDSILRTETAGIALSSAAASVLNWR</sequence>
<proteinExistence type="inferred from homology"/>
<dbReference type="InterPro" id="IPR029028">
    <property type="entry name" value="Alpha/beta_knot_MTases"/>
</dbReference>
<dbReference type="CDD" id="cd18084">
    <property type="entry name" value="RsmE-like"/>
    <property type="match status" value="1"/>
</dbReference>
<dbReference type="Proteomes" id="UP000477651">
    <property type="component" value="Unassembled WGS sequence"/>
</dbReference>
<keyword evidence="16" id="KW-1185">Reference proteome</keyword>
<dbReference type="Pfam" id="PF04452">
    <property type="entry name" value="Methyltrans_RNA"/>
    <property type="match status" value="1"/>
</dbReference>
<dbReference type="InterPro" id="IPR046887">
    <property type="entry name" value="RsmE_PUA-like"/>
</dbReference>
<dbReference type="NCBIfam" id="TIGR00046">
    <property type="entry name" value="RsmE family RNA methyltransferase"/>
    <property type="match status" value="1"/>
</dbReference>
<evidence type="ECO:0000256" key="7">
    <source>
        <dbReference type="ARBA" id="ARBA00022603"/>
    </source>
</evidence>
<evidence type="ECO:0000256" key="3">
    <source>
        <dbReference type="ARBA" id="ARBA00012328"/>
    </source>
</evidence>
<gene>
    <name evidence="15" type="ORF">F9B74_00210</name>
</gene>
<dbReference type="PANTHER" id="PTHR30027:SF3">
    <property type="entry name" value="16S RRNA (URACIL(1498)-N(3))-METHYLTRANSFERASE"/>
    <property type="match status" value="1"/>
</dbReference>
<keyword evidence="7 12" id="KW-0489">Methyltransferase</keyword>
<comment type="subcellular location">
    <subcellularLocation>
        <location evidence="1 12">Cytoplasm</location>
    </subcellularLocation>
</comment>
<evidence type="ECO:0000256" key="4">
    <source>
        <dbReference type="ARBA" id="ARBA00013673"/>
    </source>
</evidence>
<dbReference type="SUPFAM" id="SSF88697">
    <property type="entry name" value="PUA domain-like"/>
    <property type="match status" value="1"/>
</dbReference>
<evidence type="ECO:0000256" key="5">
    <source>
        <dbReference type="ARBA" id="ARBA00022490"/>
    </source>
</evidence>
<dbReference type="PIRSF" id="PIRSF015601">
    <property type="entry name" value="MTase_slr0722"/>
    <property type="match status" value="1"/>
</dbReference>
<evidence type="ECO:0000256" key="11">
    <source>
        <dbReference type="ARBA" id="ARBA00047944"/>
    </source>
</evidence>
<dbReference type="EC" id="2.1.1.193" evidence="3 12"/>
<feature type="domain" description="Ribosomal RNA small subunit methyltransferase E methyltransferase" evidence="13">
    <location>
        <begin position="79"/>
        <end position="238"/>
    </location>
</feature>
<keyword evidence="8 12" id="KW-0808">Transferase</keyword>
<comment type="catalytic activity">
    <reaction evidence="11 12">
        <text>uridine(1498) in 16S rRNA + S-adenosyl-L-methionine = N(3)-methyluridine(1498) in 16S rRNA + S-adenosyl-L-homocysteine + H(+)</text>
        <dbReference type="Rhea" id="RHEA:42920"/>
        <dbReference type="Rhea" id="RHEA-COMP:10283"/>
        <dbReference type="Rhea" id="RHEA-COMP:10284"/>
        <dbReference type="ChEBI" id="CHEBI:15378"/>
        <dbReference type="ChEBI" id="CHEBI:57856"/>
        <dbReference type="ChEBI" id="CHEBI:59789"/>
        <dbReference type="ChEBI" id="CHEBI:65315"/>
        <dbReference type="ChEBI" id="CHEBI:74502"/>
        <dbReference type="EC" id="2.1.1.193"/>
    </reaction>
</comment>
<dbReference type="GO" id="GO:0005737">
    <property type="term" value="C:cytoplasm"/>
    <property type="evidence" value="ECO:0007669"/>
    <property type="project" value="UniProtKB-SubCell"/>
</dbReference>
<organism evidence="15 16">
    <name type="scientific">Pelistega ratti</name>
    <dbReference type="NCBI Taxonomy" id="2652177"/>
    <lineage>
        <taxon>Bacteria</taxon>
        <taxon>Pseudomonadati</taxon>
        <taxon>Pseudomonadota</taxon>
        <taxon>Betaproteobacteria</taxon>
        <taxon>Burkholderiales</taxon>
        <taxon>Alcaligenaceae</taxon>
        <taxon>Pelistega</taxon>
    </lineage>
</organism>
<dbReference type="PANTHER" id="PTHR30027">
    <property type="entry name" value="RIBOSOMAL RNA SMALL SUBUNIT METHYLTRANSFERASE E"/>
    <property type="match status" value="1"/>
</dbReference>
<evidence type="ECO:0000313" key="16">
    <source>
        <dbReference type="Proteomes" id="UP000477651"/>
    </source>
</evidence>
<dbReference type="GO" id="GO:0070042">
    <property type="term" value="F:rRNA (uridine-N3-)-methyltransferase activity"/>
    <property type="evidence" value="ECO:0007669"/>
    <property type="project" value="TreeGrafter"/>
</dbReference>
<comment type="function">
    <text evidence="10 12">Specifically methylates the N3 position of the uracil ring of uridine 1498 (m3U1498) in 16S rRNA. Acts on the fully assembled 30S ribosomal subunit.</text>
</comment>
<evidence type="ECO:0000256" key="2">
    <source>
        <dbReference type="ARBA" id="ARBA00005528"/>
    </source>
</evidence>
<dbReference type="EMBL" id="JAAGYR010000001">
    <property type="protein sequence ID" value="NEN74753.1"/>
    <property type="molecule type" value="Genomic_DNA"/>
</dbReference>
<comment type="caution">
    <text evidence="15">The sequence shown here is derived from an EMBL/GenBank/DDBJ whole genome shotgun (WGS) entry which is preliminary data.</text>
</comment>